<feature type="region of interest" description="Disordered" evidence="5">
    <location>
        <begin position="1"/>
        <end position="26"/>
    </location>
</feature>
<proteinExistence type="predicted"/>
<evidence type="ECO:0000313" key="8">
    <source>
        <dbReference type="Proteomes" id="UP000215305"/>
    </source>
</evidence>
<dbReference type="InterPro" id="IPR036259">
    <property type="entry name" value="MFS_trans_sf"/>
</dbReference>
<evidence type="ECO:0000256" key="1">
    <source>
        <dbReference type="ARBA" id="ARBA00004141"/>
    </source>
</evidence>
<dbReference type="VEuPathDB" id="FungiDB:CDV56_107642"/>
<evidence type="ECO:0000256" key="4">
    <source>
        <dbReference type="ARBA" id="ARBA00023136"/>
    </source>
</evidence>
<feature type="transmembrane region" description="Helical" evidence="6">
    <location>
        <begin position="53"/>
        <end position="77"/>
    </location>
</feature>
<evidence type="ECO:0000256" key="3">
    <source>
        <dbReference type="ARBA" id="ARBA00022989"/>
    </source>
</evidence>
<dbReference type="EMBL" id="NKHU02000026">
    <property type="protein sequence ID" value="RHZ63906.1"/>
    <property type="molecule type" value="Genomic_DNA"/>
</dbReference>
<keyword evidence="4 6" id="KW-0472">Membrane</keyword>
<dbReference type="PANTHER" id="PTHR23502:SF158">
    <property type="entry name" value="MULTIDRUG TRANSPORTER, PUTATIVE (AFU_ORTHOLOGUE AFUA_3G01890)-RELATED"/>
    <property type="match status" value="1"/>
</dbReference>
<dbReference type="AlphaFoldDB" id="A0A397HQN9"/>
<dbReference type="Proteomes" id="UP000215305">
    <property type="component" value="Unassembled WGS sequence"/>
</dbReference>
<feature type="transmembrane region" description="Helical" evidence="6">
    <location>
        <begin position="400"/>
        <end position="422"/>
    </location>
</feature>
<organism evidence="7 8">
    <name type="scientific">Aspergillus thermomutatus</name>
    <name type="common">Neosartorya pseudofischeri</name>
    <dbReference type="NCBI Taxonomy" id="41047"/>
    <lineage>
        <taxon>Eukaryota</taxon>
        <taxon>Fungi</taxon>
        <taxon>Dikarya</taxon>
        <taxon>Ascomycota</taxon>
        <taxon>Pezizomycotina</taxon>
        <taxon>Eurotiomycetes</taxon>
        <taxon>Eurotiomycetidae</taxon>
        <taxon>Eurotiales</taxon>
        <taxon>Aspergillaceae</taxon>
        <taxon>Aspergillus</taxon>
        <taxon>Aspergillus subgen. Fumigati</taxon>
    </lineage>
</organism>
<name>A0A397HQN9_ASPTH</name>
<dbReference type="Gene3D" id="1.20.1250.20">
    <property type="entry name" value="MFS general substrate transporter like domains"/>
    <property type="match status" value="1"/>
</dbReference>
<dbReference type="STRING" id="41047.A0A397HQN9"/>
<evidence type="ECO:0000256" key="5">
    <source>
        <dbReference type="SAM" id="MobiDB-lite"/>
    </source>
</evidence>
<feature type="transmembrane region" description="Helical" evidence="6">
    <location>
        <begin position="265"/>
        <end position="286"/>
    </location>
</feature>
<feature type="transmembrane region" description="Helical" evidence="6">
    <location>
        <begin position="89"/>
        <end position="111"/>
    </location>
</feature>
<dbReference type="GO" id="GO:0005886">
    <property type="term" value="C:plasma membrane"/>
    <property type="evidence" value="ECO:0007669"/>
    <property type="project" value="TreeGrafter"/>
</dbReference>
<keyword evidence="3 6" id="KW-1133">Transmembrane helix</keyword>
<feature type="transmembrane region" description="Helical" evidence="6">
    <location>
        <begin position="150"/>
        <end position="173"/>
    </location>
</feature>
<accession>A0A397HQN9</accession>
<evidence type="ECO:0008006" key="9">
    <source>
        <dbReference type="Google" id="ProtNLM"/>
    </source>
</evidence>
<dbReference type="OrthoDB" id="446368at2759"/>
<evidence type="ECO:0000256" key="2">
    <source>
        <dbReference type="ARBA" id="ARBA00022692"/>
    </source>
</evidence>
<sequence length="462" mass="50650">MSQQAESKTAADPGEAEKSHLYDGQGTEEDPFVVEFQKDDPQNPMNWSQSRKWLITMIVTLQILWVISHVAMVAFIGGSAGSQNVATLLILRFFGGTFGSSPLVNSGGAIADLFPPAQRGLAMTLYCVAPFLGPILGPVVGGFVSENVGWRWVQGLCCIFIGVIGILGVLFVPETYGPVLLIRRAKKLSKVDGEVYISVLEKSQGRKKPSEVFQRALNRPWVLLLREPIVLVASLYMAIIYGTIYMFMGAMPIVYNEERGWSEGIGGLAFMGIAVGIILGLAYAIYDNNGRYKKLLLAKKSTAESRLPPATVGAVALPVGMFAFAWTNYPSIHWSVSIVLSAPFGFGCVLVILPIVNYLIDSYTIYAASVLAAAAIFRSIVGAVFPLFTTQLYDSLKAQWATSIPAFLTFACMPFPFVMYRYGGALRMKCKYAFEAAEMMRRMQMQQDPVPARKEEEDSPSE</sequence>
<feature type="transmembrane region" description="Helical" evidence="6">
    <location>
        <begin position="123"/>
        <end position="144"/>
    </location>
</feature>
<dbReference type="GeneID" id="38129616"/>
<protein>
    <recommendedName>
        <fullName evidence="9">Major facilitator superfamily (MFS) profile domain-containing protein</fullName>
    </recommendedName>
</protein>
<dbReference type="GO" id="GO:0022857">
    <property type="term" value="F:transmembrane transporter activity"/>
    <property type="evidence" value="ECO:0007669"/>
    <property type="project" value="InterPro"/>
</dbReference>
<feature type="transmembrane region" description="Helical" evidence="6">
    <location>
        <begin position="229"/>
        <end position="253"/>
    </location>
</feature>
<dbReference type="SUPFAM" id="SSF103473">
    <property type="entry name" value="MFS general substrate transporter"/>
    <property type="match status" value="1"/>
</dbReference>
<gene>
    <name evidence="7" type="ORF">CDV56_107642</name>
</gene>
<dbReference type="InterPro" id="IPR011701">
    <property type="entry name" value="MFS"/>
</dbReference>
<evidence type="ECO:0000313" key="7">
    <source>
        <dbReference type="EMBL" id="RHZ63906.1"/>
    </source>
</evidence>
<comment type="subcellular location">
    <subcellularLocation>
        <location evidence="1">Membrane</location>
        <topology evidence="1">Multi-pass membrane protein</topology>
    </subcellularLocation>
</comment>
<dbReference type="RefSeq" id="XP_026617331.1">
    <property type="nucleotide sequence ID" value="XM_026761261.1"/>
</dbReference>
<keyword evidence="2 6" id="KW-0812">Transmembrane</keyword>
<feature type="transmembrane region" description="Helical" evidence="6">
    <location>
        <begin position="307"/>
        <end position="326"/>
    </location>
</feature>
<feature type="transmembrane region" description="Helical" evidence="6">
    <location>
        <begin position="365"/>
        <end position="388"/>
    </location>
</feature>
<dbReference type="PANTHER" id="PTHR23502">
    <property type="entry name" value="MAJOR FACILITATOR SUPERFAMILY"/>
    <property type="match status" value="1"/>
</dbReference>
<keyword evidence="8" id="KW-1185">Reference proteome</keyword>
<feature type="transmembrane region" description="Helical" evidence="6">
    <location>
        <begin position="332"/>
        <end position="353"/>
    </location>
</feature>
<dbReference type="Pfam" id="PF07690">
    <property type="entry name" value="MFS_1"/>
    <property type="match status" value="1"/>
</dbReference>
<comment type="caution">
    <text evidence="7">The sequence shown here is derived from an EMBL/GenBank/DDBJ whole genome shotgun (WGS) entry which is preliminary data.</text>
</comment>
<evidence type="ECO:0000256" key="6">
    <source>
        <dbReference type="SAM" id="Phobius"/>
    </source>
</evidence>
<reference evidence="7" key="1">
    <citation type="submission" date="2018-08" db="EMBL/GenBank/DDBJ databases">
        <title>Draft genome sequence of azole-resistant Aspergillus thermomutatus (Neosartorya pseudofischeri) strain HMR AF 39, isolated from a human nasal aspirate.</title>
        <authorList>
            <person name="Parent-Michaud M."/>
            <person name="Dufresne P.J."/>
            <person name="Fournier E."/>
            <person name="Martineau C."/>
            <person name="Moreira S."/>
            <person name="Perkins V."/>
            <person name="De Repentigny L."/>
            <person name="Dufresne S.F."/>
        </authorList>
    </citation>
    <scope>NUCLEOTIDE SEQUENCE [LARGE SCALE GENOMIC DNA]</scope>
    <source>
        <strain evidence="7">HMR AF 39</strain>
    </source>
</reference>